<feature type="transmembrane region" description="Helical" evidence="6">
    <location>
        <begin position="78"/>
        <end position="97"/>
    </location>
</feature>
<dbReference type="InterPro" id="IPR005349">
    <property type="entry name" value="TMEM14"/>
</dbReference>
<dbReference type="InParanoid" id="A0A7M7NNA0"/>
<keyword evidence="4 6" id="KW-1133">Transmembrane helix</keyword>
<keyword evidence="8" id="KW-1185">Reference proteome</keyword>
<dbReference type="FunCoup" id="A0A7M7NNA0">
    <property type="interactions" value="788"/>
</dbReference>
<reference evidence="7" key="2">
    <citation type="submission" date="2021-01" db="UniProtKB">
        <authorList>
            <consortium name="EnsemblMetazoa"/>
        </authorList>
    </citation>
    <scope>IDENTIFICATION</scope>
</reference>
<sequence length="101" mass="10494">MTDILGFGYAALIAIGGAMGYLKAGSTMSLASGLLFGAMAGYGASLTSKNPNDFFVIFGTSVVLTGVMGYRFSNSGKFMPAGLVAALSLLMMLRYGLRMIK</sequence>
<evidence type="ECO:0000256" key="4">
    <source>
        <dbReference type="ARBA" id="ARBA00022989"/>
    </source>
</evidence>
<dbReference type="RefSeq" id="XP_030839045.1">
    <property type="nucleotide sequence ID" value="XM_030983185.1"/>
</dbReference>
<organism evidence="7 8">
    <name type="scientific">Strongylocentrotus purpuratus</name>
    <name type="common">Purple sea urchin</name>
    <dbReference type="NCBI Taxonomy" id="7668"/>
    <lineage>
        <taxon>Eukaryota</taxon>
        <taxon>Metazoa</taxon>
        <taxon>Echinodermata</taxon>
        <taxon>Eleutherozoa</taxon>
        <taxon>Echinozoa</taxon>
        <taxon>Echinoidea</taxon>
        <taxon>Euechinoidea</taxon>
        <taxon>Echinacea</taxon>
        <taxon>Camarodonta</taxon>
        <taxon>Echinidea</taxon>
        <taxon>Strongylocentrotidae</taxon>
        <taxon>Strongylocentrotus</taxon>
    </lineage>
</organism>
<keyword evidence="3 6" id="KW-0812">Transmembrane</keyword>
<proteinExistence type="inferred from homology"/>
<dbReference type="RefSeq" id="XP_030839052.1">
    <property type="nucleotide sequence ID" value="XM_030983192.1"/>
</dbReference>
<dbReference type="EnsemblMetazoa" id="XM_030983185">
    <property type="protein sequence ID" value="XP_030839045"/>
    <property type="gene ID" value="LOC591069"/>
</dbReference>
<dbReference type="Gene3D" id="1.10.10.1740">
    <property type="entry name" value="Transmembrane protein 14-like"/>
    <property type="match status" value="1"/>
</dbReference>
<comment type="similarity">
    <text evidence="2">Belongs to the TMEM14 family.</text>
</comment>
<comment type="subcellular location">
    <subcellularLocation>
        <location evidence="1">Membrane</location>
    </subcellularLocation>
</comment>
<feature type="transmembrane region" description="Helical" evidence="6">
    <location>
        <begin position="30"/>
        <end position="47"/>
    </location>
</feature>
<dbReference type="GeneID" id="591069"/>
<dbReference type="PANTHER" id="PTHR12668">
    <property type="entry name" value="TRANSMEMBRANE PROTEIN 14, 15"/>
    <property type="match status" value="1"/>
</dbReference>
<dbReference type="OMA" id="ANSHKIM"/>
<dbReference type="GO" id="GO:0031966">
    <property type="term" value="C:mitochondrial membrane"/>
    <property type="evidence" value="ECO:0000318"/>
    <property type="project" value="GO_Central"/>
</dbReference>
<dbReference type="KEGG" id="spu:115918203"/>
<evidence type="ECO:0008006" key="9">
    <source>
        <dbReference type="Google" id="ProtNLM"/>
    </source>
</evidence>
<keyword evidence="5 6" id="KW-0472">Membrane</keyword>
<dbReference type="GeneID" id="115918203"/>
<dbReference type="KEGG" id="spu:591069"/>
<dbReference type="OrthoDB" id="5620at2759"/>
<accession>A0A7M7NNA0</accession>
<feature type="transmembrane region" description="Helical" evidence="6">
    <location>
        <begin position="54"/>
        <end position="72"/>
    </location>
</feature>
<evidence type="ECO:0000256" key="2">
    <source>
        <dbReference type="ARBA" id="ARBA00007590"/>
    </source>
</evidence>
<dbReference type="PANTHER" id="PTHR12668:SF43">
    <property type="entry name" value="TRANSMEMBRANE PROTEIN 14 HOMOLOG"/>
    <property type="match status" value="1"/>
</dbReference>
<dbReference type="AlphaFoldDB" id="A0A7M7NNA0"/>
<reference evidence="8" key="1">
    <citation type="submission" date="2015-02" db="EMBL/GenBank/DDBJ databases">
        <title>Genome sequencing for Strongylocentrotus purpuratus.</title>
        <authorList>
            <person name="Murali S."/>
            <person name="Liu Y."/>
            <person name="Vee V."/>
            <person name="English A."/>
            <person name="Wang M."/>
            <person name="Skinner E."/>
            <person name="Han Y."/>
            <person name="Muzny D.M."/>
            <person name="Worley K.C."/>
            <person name="Gibbs R.A."/>
        </authorList>
    </citation>
    <scope>NUCLEOTIDE SEQUENCE</scope>
</reference>
<dbReference type="Proteomes" id="UP000007110">
    <property type="component" value="Unassembled WGS sequence"/>
</dbReference>
<dbReference type="EnsemblMetazoa" id="XM_030983192">
    <property type="protein sequence ID" value="XP_030839052"/>
    <property type="gene ID" value="LOC115918203"/>
</dbReference>
<evidence type="ECO:0000256" key="1">
    <source>
        <dbReference type="ARBA" id="ARBA00004370"/>
    </source>
</evidence>
<dbReference type="InterPro" id="IPR044890">
    <property type="entry name" value="TMEM14_sf"/>
</dbReference>
<evidence type="ECO:0000256" key="3">
    <source>
        <dbReference type="ARBA" id="ARBA00022692"/>
    </source>
</evidence>
<evidence type="ECO:0000256" key="5">
    <source>
        <dbReference type="ARBA" id="ARBA00023136"/>
    </source>
</evidence>
<evidence type="ECO:0000256" key="6">
    <source>
        <dbReference type="SAM" id="Phobius"/>
    </source>
</evidence>
<name>A0A7M7NNA0_STRPU</name>
<dbReference type="Pfam" id="PF03647">
    <property type="entry name" value="Tmemb_14"/>
    <property type="match status" value="1"/>
</dbReference>
<evidence type="ECO:0000313" key="7">
    <source>
        <dbReference type="EnsemblMetazoa" id="XP_030839045"/>
    </source>
</evidence>
<protein>
    <recommendedName>
        <fullName evidence="9">Transmembrane protein 14C</fullName>
    </recommendedName>
</protein>
<evidence type="ECO:0000313" key="8">
    <source>
        <dbReference type="Proteomes" id="UP000007110"/>
    </source>
</evidence>